<dbReference type="PANTHER" id="PTHR10996:SF178">
    <property type="entry name" value="2-HYDROXYACID DEHYDROGENASE YGL185C-RELATED"/>
    <property type="match status" value="1"/>
</dbReference>
<reference evidence="6" key="1">
    <citation type="submission" date="2019-02" db="EMBL/GenBank/DDBJ databases">
        <authorList>
            <person name="Pothier F.J."/>
        </authorList>
    </citation>
    <scope>NUCLEOTIDE SEQUENCE</scope>
    <source>
        <strain evidence="6">CI-1B</strain>
    </source>
</reference>
<proteinExistence type="inferred from homology"/>
<dbReference type="CDD" id="cd12165">
    <property type="entry name" value="2-Hacid_dh_6"/>
    <property type="match status" value="1"/>
</dbReference>
<sequence>MKAVFAGSFAVRLVEPVRRRLTMPCEIVAGDEAAVVDQLGDADVLVSMAFTKQFASAGAKLRLVQVPGAGLDRIDRSQLRSGLALANAYGHEAGIAEYVMGAMIALTRNFQRIDQKLRAGQWESQWSVDAPAPPLWPEVAGKTLGILGFGHIGEALARRAHAFDMKVCAVRRQAQADVPRELMFVGGPERLDELLGLSDYLAITLSLSPETRDLLDADRLALMKPQAYLINVARAEIVNEQALFDALAAGRLAGAALDVWYRYPTAAGVTPPSTAPFHTLGNVIMTPHVSGWTKGMLESRAGLIAENIERTARGEPPLNAVAAAN</sequence>
<dbReference type="SUPFAM" id="SSF51735">
    <property type="entry name" value="NAD(P)-binding Rossmann-fold domains"/>
    <property type="match status" value="1"/>
</dbReference>
<keyword evidence="7" id="KW-1185">Reference proteome</keyword>
<organism evidence="6 7">
    <name type="scientific">Bradyrhizobium ivorense</name>
    <dbReference type="NCBI Taxonomy" id="2511166"/>
    <lineage>
        <taxon>Bacteria</taxon>
        <taxon>Pseudomonadati</taxon>
        <taxon>Pseudomonadota</taxon>
        <taxon>Alphaproteobacteria</taxon>
        <taxon>Hyphomicrobiales</taxon>
        <taxon>Nitrobacteraceae</taxon>
        <taxon>Bradyrhizobium</taxon>
    </lineage>
</organism>
<dbReference type="AlphaFoldDB" id="A0A508TND2"/>
<feature type="domain" description="D-isomer specific 2-hydroxyacid dehydrogenase NAD-binding" evidence="5">
    <location>
        <begin position="100"/>
        <end position="290"/>
    </location>
</feature>
<evidence type="ECO:0000259" key="4">
    <source>
        <dbReference type="Pfam" id="PF00389"/>
    </source>
</evidence>
<keyword evidence="1 3" id="KW-0560">Oxidoreductase</keyword>
<dbReference type="EC" id="1.1.1.81" evidence="6"/>
<dbReference type="InterPro" id="IPR050223">
    <property type="entry name" value="D-isomer_2-hydroxyacid_DH"/>
</dbReference>
<dbReference type="InterPro" id="IPR036291">
    <property type="entry name" value="NAD(P)-bd_dom_sf"/>
</dbReference>
<evidence type="ECO:0000256" key="3">
    <source>
        <dbReference type="RuleBase" id="RU003719"/>
    </source>
</evidence>
<feature type="domain" description="D-isomer specific 2-hydroxyacid dehydrogenase catalytic" evidence="4">
    <location>
        <begin position="31"/>
        <end position="321"/>
    </location>
</feature>
<comment type="similarity">
    <text evidence="3">Belongs to the D-isomer specific 2-hydroxyacid dehydrogenase family.</text>
</comment>
<protein>
    <submittedName>
        <fullName evidence="6">Hydroxypyruvate reductase</fullName>
        <ecNumber evidence="6">1.1.1.81</ecNumber>
    </submittedName>
</protein>
<evidence type="ECO:0000256" key="2">
    <source>
        <dbReference type="ARBA" id="ARBA00023027"/>
    </source>
</evidence>
<dbReference type="EMBL" id="CAADFC020000025">
    <property type="protein sequence ID" value="VIO75854.1"/>
    <property type="molecule type" value="Genomic_DNA"/>
</dbReference>
<dbReference type="InterPro" id="IPR006140">
    <property type="entry name" value="D-isomer_DH_NAD-bd"/>
</dbReference>
<dbReference type="SUPFAM" id="SSF52283">
    <property type="entry name" value="Formate/glycerate dehydrogenase catalytic domain-like"/>
    <property type="match status" value="1"/>
</dbReference>
<dbReference type="GO" id="GO:0016618">
    <property type="term" value="F:hydroxypyruvate reductase [NAD(P)H] activity"/>
    <property type="evidence" value="ECO:0007669"/>
    <property type="project" value="UniProtKB-EC"/>
</dbReference>
<gene>
    <name evidence="6" type="ORF">CI1B_61360</name>
</gene>
<accession>A0A508TND2</accession>
<evidence type="ECO:0000256" key="1">
    <source>
        <dbReference type="ARBA" id="ARBA00023002"/>
    </source>
</evidence>
<dbReference type="GO" id="GO:0030267">
    <property type="term" value="F:glyoxylate reductase (NADPH) activity"/>
    <property type="evidence" value="ECO:0007669"/>
    <property type="project" value="TreeGrafter"/>
</dbReference>
<evidence type="ECO:0000259" key="5">
    <source>
        <dbReference type="Pfam" id="PF02826"/>
    </source>
</evidence>
<dbReference type="Pfam" id="PF00389">
    <property type="entry name" value="2-Hacid_dh"/>
    <property type="match status" value="1"/>
</dbReference>
<keyword evidence="2" id="KW-0520">NAD</keyword>
<dbReference type="InterPro" id="IPR006139">
    <property type="entry name" value="D-isomer_2_OHA_DH_cat_dom"/>
</dbReference>
<evidence type="ECO:0000313" key="6">
    <source>
        <dbReference type="EMBL" id="VIO75854.1"/>
    </source>
</evidence>
<dbReference type="Gene3D" id="3.40.50.720">
    <property type="entry name" value="NAD(P)-binding Rossmann-like Domain"/>
    <property type="match status" value="2"/>
</dbReference>
<dbReference type="GO" id="GO:0005829">
    <property type="term" value="C:cytosol"/>
    <property type="evidence" value="ECO:0007669"/>
    <property type="project" value="TreeGrafter"/>
</dbReference>
<name>A0A508TND2_9BRAD</name>
<dbReference type="PANTHER" id="PTHR10996">
    <property type="entry name" value="2-HYDROXYACID DEHYDROGENASE-RELATED"/>
    <property type="match status" value="1"/>
</dbReference>
<evidence type="ECO:0000313" key="7">
    <source>
        <dbReference type="Proteomes" id="UP000328092"/>
    </source>
</evidence>
<dbReference type="Pfam" id="PF02826">
    <property type="entry name" value="2-Hacid_dh_C"/>
    <property type="match status" value="1"/>
</dbReference>
<dbReference type="GO" id="GO:0051287">
    <property type="term" value="F:NAD binding"/>
    <property type="evidence" value="ECO:0007669"/>
    <property type="project" value="InterPro"/>
</dbReference>
<dbReference type="RefSeq" id="WP_172628250.1">
    <property type="nucleotide sequence ID" value="NZ_CAADFC020000025.1"/>
</dbReference>
<comment type="caution">
    <text evidence="6">The sequence shown here is derived from an EMBL/GenBank/DDBJ whole genome shotgun (WGS) entry which is preliminary data.</text>
</comment>
<dbReference type="Proteomes" id="UP000328092">
    <property type="component" value="Unassembled WGS sequence"/>
</dbReference>